<dbReference type="GO" id="GO:0005829">
    <property type="term" value="C:cytosol"/>
    <property type="evidence" value="ECO:0007669"/>
    <property type="project" value="TreeGrafter"/>
</dbReference>
<keyword evidence="5 7" id="KW-0648">Protein biosynthesis</keyword>
<evidence type="ECO:0000313" key="12">
    <source>
        <dbReference type="Proteomes" id="UP001233271"/>
    </source>
</evidence>
<dbReference type="PANTHER" id="PTHR43097:SF5">
    <property type="entry name" value="GLUTAMATE--TRNA LIGASE"/>
    <property type="match status" value="1"/>
</dbReference>
<dbReference type="Gene3D" id="1.20.1050.10">
    <property type="match status" value="1"/>
</dbReference>
<dbReference type="InterPro" id="IPR049437">
    <property type="entry name" value="tRNA-synt_1c_C2"/>
</dbReference>
<dbReference type="GO" id="GO:0006424">
    <property type="term" value="P:glutamyl-tRNA aminoacylation"/>
    <property type="evidence" value="ECO:0007669"/>
    <property type="project" value="TreeGrafter"/>
</dbReference>
<organism evidence="11 12">
    <name type="scientific">Cutaneotrichosporon cavernicola</name>
    <dbReference type="NCBI Taxonomy" id="279322"/>
    <lineage>
        <taxon>Eukaryota</taxon>
        <taxon>Fungi</taxon>
        <taxon>Dikarya</taxon>
        <taxon>Basidiomycota</taxon>
        <taxon>Agaricomycotina</taxon>
        <taxon>Tremellomycetes</taxon>
        <taxon>Trichosporonales</taxon>
        <taxon>Trichosporonaceae</taxon>
        <taxon>Cutaneotrichosporon</taxon>
    </lineage>
</organism>
<dbReference type="SUPFAM" id="SSF47616">
    <property type="entry name" value="GST C-terminal domain-like"/>
    <property type="match status" value="1"/>
</dbReference>
<dbReference type="SUPFAM" id="SSF52374">
    <property type="entry name" value="Nucleotidylyl transferase"/>
    <property type="match status" value="1"/>
</dbReference>
<evidence type="ECO:0000256" key="4">
    <source>
        <dbReference type="ARBA" id="ARBA00022840"/>
    </source>
</evidence>
<keyword evidence="12" id="KW-1185">Reference proteome</keyword>
<feature type="domain" description="Glutamyl/glutaminyl-tRNA synthetase class Ib catalytic" evidence="9">
    <location>
        <begin position="207"/>
        <end position="511"/>
    </location>
</feature>
<accession>A0AA48L5T1</accession>
<evidence type="ECO:0000259" key="9">
    <source>
        <dbReference type="Pfam" id="PF00749"/>
    </source>
</evidence>
<keyword evidence="2 7" id="KW-0436">Ligase</keyword>
<comment type="similarity">
    <text evidence="7">Belongs to the class-I aminoacyl-tRNA synthetase family.</text>
</comment>
<dbReference type="GO" id="GO:0005524">
    <property type="term" value="F:ATP binding"/>
    <property type="evidence" value="ECO:0007669"/>
    <property type="project" value="UniProtKB-KW"/>
</dbReference>
<dbReference type="PRINTS" id="PR00987">
    <property type="entry name" value="TRNASYNTHGLU"/>
</dbReference>
<dbReference type="KEGG" id="ccac:CcaHIS019_0501420"/>
<dbReference type="GO" id="GO:0017102">
    <property type="term" value="C:methionyl glutamyl tRNA synthetase complex"/>
    <property type="evidence" value="ECO:0007669"/>
    <property type="project" value="TreeGrafter"/>
</dbReference>
<feature type="compositionally biased region" description="Low complexity" evidence="8">
    <location>
        <begin position="722"/>
        <end position="734"/>
    </location>
</feature>
<evidence type="ECO:0000256" key="8">
    <source>
        <dbReference type="SAM" id="MobiDB-lite"/>
    </source>
</evidence>
<evidence type="ECO:0000259" key="10">
    <source>
        <dbReference type="Pfam" id="PF20974"/>
    </source>
</evidence>
<dbReference type="InterPro" id="IPR036282">
    <property type="entry name" value="Glutathione-S-Trfase_C_sf"/>
</dbReference>
<keyword evidence="3 7" id="KW-0547">Nucleotide-binding</keyword>
<dbReference type="Pfam" id="PF00749">
    <property type="entry name" value="tRNA-synt_1c"/>
    <property type="match status" value="1"/>
</dbReference>
<protein>
    <submittedName>
        <fullName evidence="11">Uncharacterized protein</fullName>
    </submittedName>
</protein>
<dbReference type="InterPro" id="IPR050132">
    <property type="entry name" value="Gln/Glu-tRNA_Ligase"/>
</dbReference>
<evidence type="ECO:0000256" key="6">
    <source>
        <dbReference type="ARBA" id="ARBA00023146"/>
    </source>
</evidence>
<dbReference type="GO" id="GO:0004818">
    <property type="term" value="F:glutamate-tRNA ligase activity"/>
    <property type="evidence" value="ECO:0007669"/>
    <property type="project" value="TreeGrafter"/>
</dbReference>
<feature type="region of interest" description="Disordered" evidence="8">
    <location>
        <begin position="709"/>
        <end position="734"/>
    </location>
</feature>
<keyword evidence="4 7" id="KW-0067">ATP-binding</keyword>
<evidence type="ECO:0000256" key="3">
    <source>
        <dbReference type="ARBA" id="ARBA00022741"/>
    </source>
</evidence>
<keyword evidence="6 7" id="KW-0030">Aminoacyl-tRNA synthetase</keyword>
<evidence type="ECO:0000313" key="11">
    <source>
        <dbReference type="EMBL" id="BEI92514.1"/>
    </source>
</evidence>
<dbReference type="InterPro" id="IPR020058">
    <property type="entry name" value="Glu/Gln-tRNA-synth_Ib_cat-dom"/>
</dbReference>
<dbReference type="InterPro" id="IPR011035">
    <property type="entry name" value="Ribosomal_bL25/Gln-tRNA_synth"/>
</dbReference>
<proteinExistence type="inferred from homology"/>
<dbReference type="InterPro" id="IPR000924">
    <property type="entry name" value="Glu/Gln-tRNA-synth"/>
</dbReference>
<dbReference type="Pfam" id="PF20974">
    <property type="entry name" value="tRNA-synt_1c_C2"/>
    <property type="match status" value="1"/>
</dbReference>
<dbReference type="AlphaFoldDB" id="A0AA48L5T1"/>
<name>A0AA48L5T1_9TREE</name>
<sequence>MTVISTDSPEPPSTVKLVFALSRAPRFDVAGPIAWKAWHRESDNGRSPVSVTWLPDDADLLKYMESSAPWDELFGEHPELEHLYRADFWGIDALYPEIMAKVERLDHRLSYRTVLLGADEGEGKVGLADVLLWGVIRANHISSGMIFNDPRRTHLLRWFKYVDAHPALEATRRAYRLAKNKVENERRRRRSSGGSLDAILPVPDEGKLVVRFECSSTTFLHVGQLKELLVNRHFADKYHGRLILRFDDLRPLPEGGEFVDDIIADLGAIGVSFYRAVRSTEHLDAIINYARQLIRMGYAYMCDTTWGQAGYVKLPLTPNPHRNTGVDVNLERFHMMLTGSEEGRRWVARARIDPVAESNALRDPIIFQCLKSYVGDNSSVAEAYPTHGFASPIVDHLDGVTHVLRSAEHLDQREQYRWFAERLGLPQLVICHLPRLDIECGPSSPAEVQHLTHEGLVRGWDDPRVASVRGLLARGMTPVALKNHILAMSDLIMDAHLSWDELWYANRRAIDHVVPRYWAISDPGTSVVAKVEGINRVSTGSKPLNKLNAGVGTKLMVYTTHIHLEHVDVASLVEGEEVSSVAGLLLTQITLMDFATAVVTSVVKSESSQGATVKGLTLTINPQGNPKLTSKRFHWLPAATPTAALGGSLTPVVLVKYPRPSKIESSEVRTPALASPQVSEMKRGDILQFERKGFYVCQGYAREGGLEFTAIPEGRSPRRRSSASPMSSGSPMLA</sequence>
<dbReference type="Gene3D" id="3.40.50.620">
    <property type="entry name" value="HUPs"/>
    <property type="match status" value="1"/>
</dbReference>
<evidence type="ECO:0000256" key="2">
    <source>
        <dbReference type="ARBA" id="ARBA00022598"/>
    </source>
</evidence>
<dbReference type="RefSeq" id="XP_060457779.1">
    <property type="nucleotide sequence ID" value="XM_060601269.1"/>
</dbReference>
<dbReference type="SUPFAM" id="SSF50715">
    <property type="entry name" value="Ribosomal protein L25-like"/>
    <property type="match status" value="1"/>
</dbReference>
<evidence type="ECO:0000256" key="5">
    <source>
        <dbReference type="ARBA" id="ARBA00022917"/>
    </source>
</evidence>
<dbReference type="PANTHER" id="PTHR43097">
    <property type="entry name" value="GLUTAMINE-TRNA LIGASE"/>
    <property type="match status" value="1"/>
</dbReference>
<reference evidence="11" key="1">
    <citation type="journal article" date="2023" name="BMC Genomics">
        <title>Chromosome-level genome assemblies of Cutaneotrichosporon spp. (Trichosporonales, Basidiomycota) reveal imbalanced evolution between nucleotide sequences and chromosome synteny.</title>
        <authorList>
            <person name="Kobayashi Y."/>
            <person name="Kayamori A."/>
            <person name="Aoki K."/>
            <person name="Shiwa Y."/>
            <person name="Matsutani M."/>
            <person name="Fujita N."/>
            <person name="Sugita T."/>
            <person name="Iwasaki W."/>
            <person name="Tanaka N."/>
            <person name="Takashima M."/>
        </authorList>
    </citation>
    <scope>NUCLEOTIDE SEQUENCE</scope>
    <source>
        <strain evidence="11">HIS019</strain>
    </source>
</reference>
<keyword evidence="1" id="KW-0963">Cytoplasm</keyword>
<dbReference type="GeneID" id="85496384"/>
<evidence type="ECO:0000256" key="1">
    <source>
        <dbReference type="ARBA" id="ARBA00022490"/>
    </source>
</evidence>
<dbReference type="InterPro" id="IPR014729">
    <property type="entry name" value="Rossmann-like_a/b/a_fold"/>
</dbReference>
<evidence type="ECO:0000256" key="7">
    <source>
        <dbReference type="RuleBase" id="RU363037"/>
    </source>
</evidence>
<gene>
    <name evidence="11" type="ORF">CcaverHIS019_0501420</name>
</gene>
<dbReference type="Proteomes" id="UP001233271">
    <property type="component" value="Chromosome 5"/>
</dbReference>
<dbReference type="EMBL" id="AP028216">
    <property type="protein sequence ID" value="BEI92514.1"/>
    <property type="molecule type" value="Genomic_DNA"/>
</dbReference>
<feature type="domain" description="tRNA synthetases class I (E and Q) anti-codon binding" evidence="10">
    <location>
        <begin position="664"/>
        <end position="697"/>
    </location>
</feature>